<dbReference type="KEGG" id="rid:RIdsm_03677"/>
<reference evidence="2 4" key="2">
    <citation type="submission" date="2018-08" db="EMBL/GenBank/DDBJ databases">
        <title>Genetic Globetrotter - A new plasmid hitch-hiking vast phylogenetic and geographic distances.</title>
        <authorList>
            <person name="Vollmers J."/>
            <person name="Petersen J."/>
        </authorList>
    </citation>
    <scope>NUCLEOTIDE SEQUENCE [LARGE SCALE GENOMIC DNA]</scope>
    <source>
        <strain evidence="2 4">DSM 26383</strain>
    </source>
</reference>
<dbReference type="STRING" id="540747.SAMN04488031_12210"/>
<dbReference type="RefSeq" id="WP_057819853.1">
    <property type="nucleotide sequence ID" value="NZ_CP031598.1"/>
</dbReference>
<proteinExistence type="predicted"/>
<evidence type="ECO:0000313" key="4">
    <source>
        <dbReference type="Proteomes" id="UP000325785"/>
    </source>
</evidence>
<evidence type="ECO:0000313" key="2">
    <source>
        <dbReference type="EMBL" id="QEW27856.1"/>
    </source>
</evidence>
<sequence>MTVFIQAPEVARMVGFYSADAFLMNRHRLEDEEGFPMPLPTSRRPLKWRRTEVQAWVDGMGRPKPHLPDTAGMGANVVLLAEARRG</sequence>
<reference evidence="1 3" key="1">
    <citation type="submission" date="2015-04" db="EMBL/GenBank/DDBJ databases">
        <title>The draft genome sequence of Roseovarius indicus B108T.</title>
        <authorList>
            <person name="Li G."/>
            <person name="Lai Q."/>
            <person name="Shao Z."/>
            <person name="Yan P."/>
        </authorList>
    </citation>
    <scope>NUCLEOTIDE SEQUENCE [LARGE SCALE GENOMIC DNA]</scope>
    <source>
        <strain evidence="1 3">B108</strain>
    </source>
</reference>
<evidence type="ECO:0000313" key="3">
    <source>
        <dbReference type="Proteomes" id="UP000051401"/>
    </source>
</evidence>
<organism evidence="1 3">
    <name type="scientific">Roseovarius indicus</name>
    <dbReference type="NCBI Taxonomy" id="540747"/>
    <lineage>
        <taxon>Bacteria</taxon>
        <taxon>Pseudomonadati</taxon>
        <taxon>Pseudomonadota</taxon>
        <taxon>Alphaproteobacteria</taxon>
        <taxon>Rhodobacterales</taxon>
        <taxon>Roseobacteraceae</taxon>
        <taxon>Roseovarius</taxon>
    </lineage>
</organism>
<keyword evidence="3" id="KW-1185">Reference proteome</keyword>
<protein>
    <submittedName>
        <fullName evidence="2">Putative transcriptional regulator</fullName>
    </submittedName>
</protein>
<dbReference type="AlphaFoldDB" id="A0A0T5P334"/>
<accession>A0A0T5P334</accession>
<dbReference type="EMBL" id="CP031598">
    <property type="protein sequence ID" value="QEW27856.1"/>
    <property type="molecule type" value="Genomic_DNA"/>
</dbReference>
<evidence type="ECO:0000313" key="1">
    <source>
        <dbReference type="EMBL" id="KRS15637.1"/>
    </source>
</evidence>
<dbReference type="PATRIC" id="fig|540747.5.peg.2877"/>
<dbReference type="EMBL" id="LAXI01000020">
    <property type="protein sequence ID" value="KRS15637.1"/>
    <property type="molecule type" value="Genomic_DNA"/>
</dbReference>
<name>A0A0T5P334_9RHOB</name>
<dbReference type="OrthoDB" id="7861405at2"/>
<dbReference type="Proteomes" id="UP000325785">
    <property type="component" value="Chromosome"/>
</dbReference>
<dbReference type="Proteomes" id="UP000051401">
    <property type="component" value="Unassembled WGS sequence"/>
</dbReference>
<gene>
    <name evidence="2" type="ORF">RIdsm_03677</name>
    <name evidence="1" type="ORF">XM52_22615</name>
</gene>